<accession>A0ABV0BJW8</accession>
<dbReference type="Gene3D" id="1.10.287.160">
    <property type="entry name" value="HR1 repeat"/>
    <property type="match status" value="1"/>
</dbReference>
<dbReference type="RefSeq" id="WP_346337323.1">
    <property type="nucleotide sequence ID" value="NZ_JBBYXI010000003.1"/>
</dbReference>
<dbReference type="Proteomes" id="UP001418637">
    <property type="component" value="Unassembled WGS sequence"/>
</dbReference>
<organism evidence="1 2">
    <name type="scientific">Hohaiivirga grylli</name>
    <dbReference type="NCBI Taxonomy" id="3133970"/>
    <lineage>
        <taxon>Bacteria</taxon>
        <taxon>Pseudomonadati</taxon>
        <taxon>Pseudomonadota</taxon>
        <taxon>Alphaproteobacteria</taxon>
        <taxon>Hyphomicrobiales</taxon>
        <taxon>Methylobacteriaceae</taxon>
        <taxon>Hohaiivirga</taxon>
    </lineage>
</organism>
<comment type="caution">
    <text evidence="1">The sequence shown here is derived from an EMBL/GenBank/DDBJ whole genome shotgun (WGS) entry which is preliminary data.</text>
</comment>
<name>A0ABV0BJW8_9HYPH</name>
<dbReference type="Pfam" id="PF09228">
    <property type="entry name" value="Prok-TraM"/>
    <property type="match status" value="1"/>
</dbReference>
<dbReference type="InterPro" id="IPR015309">
    <property type="entry name" value="Tscrpt_rep_TraM"/>
</dbReference>
<keyword evidence="2" id="KW-1185">Reference proteome</keyword>
<gene>
    <name evidence="1" type="ORF">WJT86_09485</name>
</gene>
<dbReference type="EMBL" id="JBBYXI010000003">
    <property type="protein sequence ID" value="MEN3931288.1"/>
    <property type="molecule type" value="Genomic_DNA"/>
</dbReference>
<dbReference type="InterPro" id="IPR036336">
    <property type="entry name" value="Tscrpt_rep_TraM_sf"/>
</dbReference>
<reference evidence="1 2" key="1">
    <citation type="submission" date="2024-04" db="EMBL/GenBank/DDBJ databases">
        <title>A novel species isolated from cricket.</title>
        <authorList>
            <person name="Wang H.-C."/>
        </authorList>
    </citation>
    <scope>NUCLEOTIDE SEQUENCE [LARGE SCALE GENOMIC DNA]</scope>
    <source>
        <strain evidence="1 2">WL0021</strain>
    </source>
</reference>
<dbReference type="SUPFAM" id="SSF109631">
    <property type="entry name" value="Transcriptional repressor TraM"/>
    <property type="match status" value="1"/>
</dbReference>
<evidence type="ECO:0000313" key="1">
    <source>
        <dbReference type="EMBL" id="MEN3931288.1"/>
    </source>
</evidence>
<sequence length="80" mass="8830">MNLKDLDQSQIEGMAVDAIIEHRKLLAQVQNLHDKLTAAGKERTEALSLAYTDAVQAHDDQQMVVGMLIDVLGYVPKIAE</sequence>
<evidence type="ECO:0000313" key="2">
    <source>
        <dbReference type="Proteomes" id="UP001418637"/>
    </source>
</evidence>
<protein>
    <submittedName>
        <fullName evidence="1">Transcriptional repressor TraM</fullName>
    </submittedName>
</protein>
<proteinExistence type="predicted"/>